<dbReference type="Proteomes" id="UP000649179">
    <property type="component" value="Unassembled WGS sequence"/>
</dbReference>
<dbReference type="EMBL" id="BMKQ01000001">
    <property type="protein sequence ID" value="GGF47947.1"/>
    <property type="molecule type" value="Genomic_DNA"/>
</dbReference>
<protein>
    <submittedName>
        <fullName evidence="1">Uncharacterized protein</fullName>
    </submittedName>
</protein>
<evidence type="ECO:0000313" key="1">
    <source>
        <dbReference type="EMBL" id="GGF47947.1"/>
    </source>
</evidence>
<keyword evidence="2" id="KW-1185">Reference proteome</keyword>
<evidence type="ECO:0000313" key="2">
    <source>
        <dbReference type="Proteomes" id="UP000649179"/>
    </source>
</evidence>
<name>A0A917BJ64_9ACTN</name>
<organism evidence="1 2">
    <name type="scientific">Marmoricola endophyticus</name>
    <dbReference type="NCBI Taxonomy" id="2040280"/>
    <lineage>
        <taxon>Bacteria</taxon>
        <taxon>Bacillati</taxon>
        <taxon>Actinomycetota</taxon>
        <taxon>Actinomycetes</taxon>
        <taxon>Propionibacteriales</taxon>
        <taxon>Nocardioidaceae</taxon>
        <taxon>Marmoricola</taxon>
    </lineage>
</organism>
<gene>
    <name evidence="1" type="ORF">GCM10011519_22450</name>
</gene>
<proteinExistence type="predicted"/>
<dbReference type="AlphaFoldDB" id="A0A917BJ64"/>
<reference evidence="1" key="2">
    <citation type="submission" date="2020-09" db="EMBL/GenBank/DDBJ databases">
        <authorList>
            <person name="Sun Q."/>
            <person name="Zhou Y."/>
        </authorList>
    </citation>
    <scope>NUCLEOTIDE SEQUENCE</scope>
    <source>
        <strain evidence="1">CGMCC 1.16067</strain>
    </source>
</reference>
<sequence>MLAALLPLAVLVAACGQQSGDPVRDDDTAPDLARGTWVLRIDGHGGADGETTTASYLMVRPAEGSVRTVSTPAVQGGDTGMAERALLVDAGHRLALADTVPSAADQAAGRAQVTVLADGRRREVDLRKATGDPSLRADHVAFDADVPGQLRVVSGRSVWVVDLGGAGTPGRAVKEGELPITDSWIFGGFAPDTGDPFLSSIDSFETRPKGYGELDEQVLRRAGGRVLPSDGAAPASLAGQPADASCQQVTGFVESGGRAWEFCLSGTDLVVKVRAKGRAGWATVGPPAQDVVPPEHDLVLVLPPA</sequence>
<accession>A0A917BJ64</accession>
<comment type="caution">
    <text evidence="1">The sequence shown here is derived from an EMBL/GenBank/DDBJ whole genome shotgun (WGS) entry which is preliminary data.</text>
</comment>
<reference evidence="1" key="1">
    <citation type="journal article" date="2014" name="Int. J. Syst. Evol. Microbiol.">
        <title>Complete genome sequence of Corynebacterium casei LMG S-19264T (=DSM 44701T), isolated from a smear-ripened cheese.</title>
        <authorList>
            <consortium name="US DOE Joint Genome Institute (JGI-PGF)"/>
            <person name="Walter F."/>
            <person name="Albersmeier A."/>
            <person name="Kalinowski J."/>
            <person name="Ruckert C."/>
        </authorList>
    </citation>
    <scope>NUCLEOTIDE SEQUENCE</scope>
    <source>
        <strain evidence="1">CGMCC 1.16067</strain>
    </source>
</reference>